<evidence type="ECO:0000256" key="9">
    <source>
        <dbReference type="SAM" id="MobiDB-lite"/>
    </source>
</evidence>
<feature type="transmembrane region" description="Helical" evidence="10">
    <location>
        <begin position="225"/>
        <end position="247"/>
    </location>
</feature>
<dbReference type="Pfam" id="PF04193">
    <property type="entry name" value="PQ-loop"/>
    <property type="match status" value="2"/>
</dbReference>
<dbReference type="InterPro" id="IPR006603">
    <property type="entry name" value="PQ-loop_rpt"/>
</dbReference>
<dbReference type="HOGENOM" id="CLU_053568_0_0_1"/>
<dbReference type="InterPro" id="IPR016817">
    <property type="entry name" value="MannP-dilichol_defect-1"/>
</dbReference>
<feature type="compositionally biased region" description="Basic and acidic residues" evidence="9">
    <location>
        <begin position="257"/>
        <end position="267"/>
    </location>
</feature>
<feature type="transmembrane region" description="Helical" evidence="10">
    <location>
        <begin position="75"/>
        <end position="96"/>
    </location>
</feature>
<feature type="compositionally biased region" description="Low complexity" evidence="9">
    <location>
        <begin position="272"/>
        <end position="290"/>
    </location>
</feature>
<evidence type="ECO:0000256" key="6">
    <source>
        <dbReference type="ARBA" id="ARBA00023136"/>
    </source>
</evidence>
<comment type="similarity">
    <text evidence="7 8">Belongs to the MPDU1 (TC 2.A.43.3) family.</text>
</comment>
<sequence>MSAITKNLPAIIREPAVALIGKECYVSLVENLNVSDVECLKYAVSKGLGIAIVVGGSVIKIPQVLLVVRSRSARGLSFAAYVLETISYAISLFYSARNQFPFSTYGENLFLTLQNLVITFLIVLYQSPSSSHQSLSTRQPKKPTGVLFAAAAAAVAIVLTFVPARILSILQLLTLPLGLISKFPQITQNARAQSTGQLSGIAVSAQILGCLARLFTTATEVGDSLLTASFALALLLNIVIGGQMLAYQGNEEVKETTMDLSEKRAEAPHVYSPTPVAASAPMSVPSSPTPRSGTPQGGRKWARKVD</sequence>
<evidence type="ECO:0000256" key="10">
    <source>
        <dbReference type="SAM" id="Phobius"/>
    </source>
</evidence>
<evidence type="ECO:0000256" key="5">
    <source>
        <dbReference type="ARBA" id="ARBA00022989"/>
    </source>
</evidence>
<dbReference type="OrthoDB" id="271506at2759"/>
<evidence type="ECO:0000256" key="7">
    <source>
        <dbReference type="ARBA" id="ARBA00038475"/>
    </source>
</evidence>
<dbReference type="SMART" id="SM00679">
    <property type="entry name" value="CTNS"/>
    <property type="match status" value="2"/>
</dbReference>
<evidence type="ECO:0000256" key="2">
    <source>
        <dbReference type="ARBA" id="ARBA00022448"/>
    </source>
</evidence>
<dbReference type="Proteomes" id="UP000027195">
    <property type="component" value="Unassembled WGS sequence"/>
</dbReference>
<feature type="transmembrane region" description="Helical" evidence="10">
    <location>
        <begin position="48"/>
        <end position="68"/>
    </location>
</feature>
<dbReference type="PANTHER" id="PTHR12226">
    <property type="entry name" value="MANNOSE-P-DOLICHOL UTILIZATION DEFECT 1 LEC35 -RELATED"/>
    <property type="match status" value="1"/>
</dbReference>
<dbReference type="PANTHER" id="PTHR12226:SF2">
    <property type="entry name" value="MANNOSE-P-DOLICHOL UTILIZATION DEFECT 1 PROTEIN"/>
    <property type="match status" value="1"/>
</dbReference>
<keyword evidence="2" id="KW-0813">Transport</keyword>
<feature type="transmembrane region" description="Helical" evidence="10">
    <location>
        <begin position="146"/>
        <end position="167"/>
    </location>
</feature>
<evidence type="ECO:0000256" key="8">
    <source>
        <dbReference type="PIRNR" id="PIRNR023381"/>
    </source>
</evidence>
<evidence type="ECO:0000313" key="11">
    <source>
        <dbReference type="EMBL" id="KDQ20969.1"/>
    </source>
</evidence>
<keyword evidence="5 8" id="KW-1133">Transmembrane helix</keyword>
<accession>A0A067MZC9</accession>
<evidence type="ECO:0000256" key="1">
    <source>
        <dbReference type="ARBA" id="ARBA00004141"/>
    </source>
</evidence>
<dbReference type="STRING" id="930990.A0A067MZC9"/>
<keyword evidence="6 8" id="KW-0472">Membrane</keyword>
<keyword evidence="12" id="KW-1185">Reference proteome</keyword>
<evidence type="ECO:0000256" key="3">
    <source>
        <dbReference type="ARBA" id="ARBA00022692"/>
    </source>
</evidence>
<organism evidence="11 12">
    <name type="scientific">Botryobasidium botryosum (strain FD-172 SS1)</name>
    <dbReference type="NCBI Taxonomy" id="930990"/>
    <lineage>
        <taxon>Eukaryota</taxon>
        <taxon>Fungi</taxon>
        <taxon>Dikarya</taxon>
        <taxon>Basidiomycota</taxon>
        <taxon>Agaricomycotina</taxon>
        <taxon>Agaricomycetes</taxon>
        <taxon>Cantharellales</taxon>
        <taxon>Botryobasidiaceae</taxon>
        <taxon>Botryobasidium</taxon>
    </lineage>
</organism>
<keyword evidence="3 8" id="KW-0812">Transmembrane</keyword>
<proteinExistence type="inferred from homology"/>
<keyword evidence="4" id="KW-0677">Repeat</keyword>
<dbReference type="FunFam" id="1.20.1280.290:FF:000006">
    <property type="entry name" value="mannose-P-dolichol utilization defect 1 protein"/>
    <property type="match status" value="1"/>
</dbReference>
<evidence type="ECO:0000256" key="4">
    <source>
        <dbReference type="ARBA" id="ARBA00022737"/>
    </source>
</evidence>
<dbReference type="AlphaFoldDB" id="A0A067MZC9"/>
<dbReference type="PIRSF" id="PIRSF023381">
    <property type="entry name" value="MannP-dilichol_defect-1p"/>
    <property type="match status" value="1"/>
</dbReference>
<name>A0A067MZC9_BOTB1</name>
<reference evidence="12" key="1">
    <citation type="journal article" date="2014" name="Proc. Natl. Acad. Sci. U.S.A.">
        <title>Extensive sampling of basidiomycete genomes demonstrates inadequacy of the white-rot/brown-rot paradigm for wood decay fungi.</title>
        <authorList>
            <person name="Riley R."/>
            <person name="Salamov A.A."/>
            <person name="Brown D.W."/>
            <person name="Nagy L.G."/>
            <person name="Floudas D."/>
            <person name="Held B.W."/>
            <person name="Levasseur A."/>
            <person name="Lombard V."/>
            <person name="Morin E."/>
            <person name="Otillar R."/>
            <person name="Lindquist E.A."/>
            <person name="Sun H."/>
            <person name="LaButti K.M."/>
            <person name="Schmutz J."/>
            <person name="Jabbour D."/>
            <person name="Luo H."/>
            <person name="Baker S.E."/>
            <person name="Pisabarro A.G."/>
            <person name="Walton J.D."/>
            <person name="Blanchette R.A."/>
            <person name="Henrissat B."/>
            <person name="Martin F."/>
            <person name="Cullen D."/>
            <person name="Hibbett D.S."/>
            <person name="Grigoriev I.V."/>
        </authorList>
    </citation>
    <scope>NUCLEOTIDE SEQUENCE [LARGE SCALE GENOMIC DNA]</scope>
    <source>
        <strain evidence="12">FD-172 SS1</strain>
    </source>
</reference>
<dbReference type="Gene3D" id="1.20.1280.290">
    <property type="match status" value="1"/>
</dbReference>
<dbReference type="EMBL" id="KL198017">
    <property type="protein sequence ID" value="KDQ20969.1"/>
    <property type="molecule type" value="Genomic_DNA"/>
</dbReference>
<feature type="region of interest" description="Disordered" evidence="9">
    <location>
        <begin position="257"/>
        <end position="306"/>
    </location>
</feature>
<comment type="subcellular location">
    <subcellularLocation>
        <location evidence="1 8">Membrane</location>
        <topology evidence="1 8">Multi-pass membrane protein</topology>
    </subcellularLocation>
</comment>
<protein>
    <recommendedName>
        <fullName evidence="8">Mannose-P-dolichol utilization defect 1 protein homolog</fullName>
    </recommendedName>
</protein>
<dbReference type="InParanoid" id="A0A067MZC9"/>
<feature type="transmembrane region" description="Helical" evidence="10">
    <location>
        <begin position="108"/>
        <end position="125"/>
    </location>
</feature>
<gene>
    <name evidence="11" type="ORF">BOTBODRAFT_101106</name>
</gene>
<evidence type="ECO:0000313" key="12">
    <source>
        <dbReference type="Proteomes" id="UP000027195"/>
    </source>
</evidence>
<dbReference type="GO" id="GO:0016020">
    <property type="term" value="C:membrane"/>
    <property type="evidence" value="ECO:0007669"/>
    <property type="project" value="UniProtKB-SubCell"/>
</dbReference>